<dbReference type="Proteomes" id="UP000095287">
    <property type="component" value="Unplaced"/>
</dbReference>
<evidence type="ECO:0000313" key="4">
    <source>
        <dbReference type="WBParaSite" id="L893_g27018.t1"/>
    </source>
</evidence>
<keyword evidence="1" id="KW-0175">Coiled coil</keyword>
<sequence length="220" mass="25020">MVDEETMTEAPQTAPSTPQQQSEQPQAITDRTNAMVMSDPALSLISPTSPQSPQQYFSQEALNQLQAYHNEALIWRTKAAQLEIVVKDQLLRTSQSESNLANDLENSRRELERLRDYVRRLEASNPSMLDSGIDTVICTSSPQHHAASPASGVECSNAACVERRRSLAEENKQLMDRFIRGELQGSSFYSDKDIKKWLHIYFDSERLLFYERGIHLWATD</sequence>
<reference evidence="4" key="1">
    <citation type="submission" date="2016-11" db="UniProtKB">
        <authorList>
            <consortium name="WormBaseParasite"/>
        </authorList>
    </citation>
    <scope>IDENTIFICATION</scope>
</reference>
<evidence type="ECO:0000256" key="2">
    <source>
        <dbReference type="SAM" id="MobiDB-lite"/>
    </source>
</evidence>
<keyword evidence="3" id="KW-1185">Reference proteome</keyword>
<dbReference type="AlphaFoldDB" id="A0A1I7ZJ02"/>
<name>A0A1I7ZJ02_9BILA</name>
<evidence type="ECO:0000256" key="1">
    <source>
        <dbReference type="SAM" id="Coils"/>
    </source>
</evidence>
<feature type="coiled-coil region" evidence="1">
    <location>
        <begin position="94"/>
        <end position="124"/>
    </location>
</feature>
<protein>
    <submittedName>
        <fullName evidence="4">Uncharacterized protein</fullName>
    </submittedName>
</protein>
<feature type="region of interest" description="Disordered" evidence="2">
    <location>
        <begin position="1"/>
        <end position="33"/>
    </location>
</feature>
<feature type="compositionally biased region" description="Low complexity" evidence="2">
    <location>
        <begin position="8"/>
        <end position="27"/>
    </location>
</feature>
<accession>A0A1I7ZJ02</accession>
<dbReference type="WBParaSite" id="L893_g27018.t1">
    <property type="protein sequence ID" value="L893_g27018.t1"/>
    <property type="gene ID" value="L893_g27018"/>
</dbReference>
<proteinExistence type="predicted"/>
<organism evidence="3 4">
    <name type="scientific">Steinernema glaseri</name>
    <dbReference type="NCBI Taxonomy" id="37863"/>
    <lineage>
        <taxon>Eukaryota</taxon>
        <taxon>Metazoa</taxon>
        <taxon>Ecdysozoa</taxon>
        <taxon>Nematoda</taxon>
        <taxon>Chromadorea</taxon>
        <taxon>Rhabditida</taxon>
        <taxon>Tylenchina</taxon>
        <taxon>Panagrolaimomorpha</taxon>
        <taxon>Strongyloidoidea</taxon>
        <taxon>Steinernematidae</taxon>
        <taxon>Steinernema</taxon>
    </lineage>
</organism>
<evidence type="ECO:0000313" key="3">
    <source>
        <dbReference type="Proteomes" id="UP000095287"/>
    </source>
</evidence>